<evidence type="ECO:0000313" key="1">
    <source>
        <dbReference type="EMBL" id="PMD40942.1"/>
    </source>
</evidence>
<reference evidence="1 2" key="1">
    <citation type="submission" date="2016-04" db="EMBL/GenBank/DDBJ databases">
        <title>A degradative enzymes factory behind the ericoid mycorrhizal symbiosis.</title>
        <authorList>
            <consortium name="DOE Joint Genome Institute"/>
            <person name="Martino E."/>
            <person name="Morin E."/>
            <person name="Grelet G."/>
            <person name="Kuo A."/>
            <person name="Kohler A."/>
            <person name="Daghino S."/>
            <person name="Barry K."/>
            <person name="Choi C."/>
            <person name="Cichocki N."/>
            <person name="Clum A."/>
            <person name="Copeland A."/>
            <person name="Hainaut M."/>
            <person name="Haridas S."/>
            <person name="Labutti K."/>
            <person name="Lindquist E."/>
            <person name="Lipzen A."/>
            <person name="Khouja H.-R."/>
            <person name="Murat C."/>
            <person name="Ohm R."/>
            <person name="Olson A."/>
            <person name="Spatafora J."/>
            <person name="Veneault-Fourrey C."/>
            <person name="Henrissat B."/>
            <person name="Grigoriev I."/>
            <person name="Martin F."/>
            <person name="Perotto S."/>
        </authorList>
    </citation>
    <scope>NUCLEOTIDE SEQUENCE [LARGE SCALE GENOMIC DNA]</scope>
    <source>
        <strain evidence="1 2">F</strain>
    </source>
</reference>
<name>A0A2J6RR16_HYAVF</name>
<organism evidence="1 2">
    <name type="scientific">Hyaloscypha variabilis (strain UAMH 11265 / GT02V1 / F)</name>
    <name type="common">Meliniomyces variabilis</name>
    <dbReference type="NCBI Taxonomy" id="1149755"/>
    <lineage>
        <taxon>Eukaryota</taxon>
        <taxon>Fungi</taxon>
        <taxon>Dikarya</taxon>
        <taxon>Ascomycota</taxon>
        <taxon>Pezizomycotina</taxon>
        <taxon>Leotiomycetes</taxon>
        <taxon>Helotiales</taxon>
        <taxon>Hyaloscyphaceae</taxon>
        <taxon>Hyaloscypha</taxon>
        <taxon>Hyaloscypha variabilis</taxon>
    </lineage>
</organism>
<dbReference type="EMBL" id="KZ613945">
    <property type="protein sequence ID" value="PMD40942.1"/>
    <property type="molecule type" value="Genomic_DNA"/>
</dbReference>
<keyword evidence="2" id="KW-1185">Reference proteome</keyword>
<dbReference type="Gene3D" id="3.30.460.40">
    <property type="match status" value="1"/>
</dbReference>
<dbReference type="AlphaFoldDB" id="A0A2J6RR16"/>
<sequence>MEGSMSSPPSDVEAVRTAAEAVGKILGDTTYAIVGGAACALLGSPRTTTDIDIVVPRGQTVETRKLFRDQEGFVVEKGTLHTYFRSEPRVDIEILTPPILFREGFDSSTPTIMVGSAKVLKPALLLNAKCHSILGRGEEKTRSDAHDIGFILRWCHENNHPPMAGECPRLTRAFVAWYIQNFGCKNDWNNAGFES</sequence>
<dbReference type="OrthoDB" id="5419802at2759"/>
<dbReference type="Proteomes" id="UP000235786">
    <property type="component" value="Unassembled WGS sequence"/>
</dbReference>
<gene>
    <name evidence="1" type="ORF">L207DRAFT_512354</name>
</gene>
<accession>A0A2J6RR16</accession>
<evidence type="ECO:0008006" key="3">
    <source>
        <dbReference type="Google" id="ProtNLM"/>
    </source>
</evidence>
<dbReference type="SUPFAM" id="SSF81301">
    <property type="entry name" value="Nucleotidyltransferase"/>
    <property type="match status" value="1"/>
</dbReference>
<evidence type="ECO:0000313" key="2">
    <source>
        <dbReference type="Proteomes" id="UP000235786"/>
    </source>
</evidence>
<dbReference type="InterPro" id="IPR043519">
    <property type="entry name" value="NT_sf"/>
</dbReference>
<protein>
    <recommendedName>
        <fullName evidence="3">Nucleotidyltransferase</fullName>
    </recommendedName>
</protein>
<proteinExistence type="predicted"/>